<evidence type="ECO:0000313" key="3">
    <source>
        <dbReference type="Proteomes" id="UP000248132"/>
    </source>
</evidence>
<dbReference type="EMBL" id="QKMR01000003">
    <property type="protein sequence ID" value="PYG89557.1"/>
    <property type="molecule type" value="Genomic_DNA"/>
</dbReference>
<dbReference type="Proteomes" id="UP000248132">
    <property type="component" value="Unassembled WGS sequence"/>
</dbReference>
<keyword evidence="3" id="KW-1185">Reference proteome</keyword>
<comment type="caution">
    <text evidence="2">The sequence shown here is derived from an EMBL/GenBank/DDBJ whole genome shotgun (WGS) entry which is preliminary data.</text>
</comment>
<dbReference type="Gene3D" id="1.10.260.40">
    <property type="entry name" value="lambda repressor-like DNA-binding domains"/>
    <property type="match status" value="1"/>
</dbReference>
<feature type="domain" description="HTH cro/C1-type" evidence="1">
    <location>
        <begin position="8"/>
        <end position="62"/>
    </location>
</feature>
<dbReference type="InterPro" id="IPR001387">
    <property type="entry name" value="Cro/C1-type_HTH"/>
</dbReference>
<evidence type="ECO:0000259" key="1">
    <source>
        <dbReference type="PROSITE" id="PS50943"/>
    </source>
</evidence>
<sequence length="208" mass="24136">MSSTGNRLKEIRKDNKLTQAQFGQKIGLKDSAVSMLEKNDRRLTESVIKNIITQFCVNELWLKEGEGEKYNKELLRKKEILEYISLSTPFINMNIDYIIEKIKLLKASEQEDLVSVLDKLCMVFTWEPDTDINKYITLLKNELVKYLKIYLPDIDVEKAIEESITGVTLTDEEGKILILYRSLNSEDRGEVLSFLNFKNSIRMSGKKK</sequence>
<dbReference type="RefSeq" id="WP_165835487.1">
    <property type="nucleotide sequence ID" value="NZ_QKMR01000003.1"/>
</dbReference>
<dbReference type="InterPro" id="IPR010982">
    <property type="entry name" value="Lambda_DNA-bd_dom_sf"/>
</dbReference>
<dbReference type="Pfam" id="PF01381">
    <property type="entry name" value="HTH_3"/>
    <property type="match status" value="1"/>
</dbReference>
<accession>A0A318XNF4</accession>
<reference evidence="2 3" key="1">
    <citation type="submission" date="2018-06" db="EMBL/GenBank/DDBJ databases">
        <title>Genomic Encyclopedia of Type Strains, Phase I: the one thousand microbial genomes (KMG-I) project.</title>
        <authorList>
            <person name="Kyrpides N."/>
        </authorList>
    </citation>
    <scope>NUCLEOTIDE SEQUENCE [LARGE SCALE GENOMIC DNA]</scope>
    <source>
        <strain evidence="2 3">DSM 19573</strain>
    </source>
</reference>
<dbReference type="SMART" id="SM00530">
    <property type="entry name" value="HTH_XRE"/>
    <property type="match status" value="1"/>
</dbReference>
<dbReference type="AlphaFoldDB" id="A0A318XNF4"/>
<organism evidence="2 3">
    <name type="scientific">Ruminiclostridium sufflavum DSM 19573</name>
    <dbReference type="NCBI Taxonomy" id="1121337"/>
    <lineage>
        <taxon>Bacteria</taxon>
        <taxon>Bacillati</taxon>
        <taxon>Bacillota</taxon>
        <taxon>Clostridia</taxon>
        <taxon>Eubacteriales</taxon>
        <taxon>Oscillospiraceae</taxon>
        <taxon>Ruminiclostridium</taxon>
    </lineage>
</organism>
<evidence type="ECO:0000313" key="2">
    <source>
        <dbReference type="EMBL" id="PYG89557.1"/>
    </source>
</evidence>
<protein>
    <submittedName>
        <fullName evidence="2">Helix-turn-helix protein</fullName>
    </submittedName>
</protein>
<dbReference type="CDD" id="cd00093">
    <property type="entry name" value="HTH_XRE"/>
    <property type="match status" value="1"/>
</dbReference>
<gene>
    <name evidence="2" type="ORF">LY28_00776</name>
</gene>
<dbReference type="PROSITE" id="PS50943">
    <property type="entry name" value="HTH_CROC1"/>
    <property type="match status" value="1"/>
</dbReference>
<dbReference type="SUPFAM" id="SSF47413">
    <property type="entry name" value="lambda repressor-like DNA-binding domains"/>
    <property type="match status" value="1"/>
</dbReference>
<dbReference type="GO" id="GO:0003677">
    <property type="term" value="F:DNA binding"/>
    <property type="evidence" value="ECO:0007669"/>
    <property type="project" value="InterPro"/>
</dbReference>
<proteinExistence type="predicted"/>
<name>A0A318XNF4_9FIRM</name>